<name>A0A1E5Q930_9PROT</name>
<dbReference type="STRING" id="28181.BEN30_08990"/>
<proteinExistence type="predicted"/>
<evidence type="ECO:0000313" key="1">
    <source>
        <dbReference type="EMBL" id="OEJ67558.1"/>
    </source>
</evidence>
<dbReference type="EMBL" id="MCGG01000021">
    <property type="protein sequence ID" value="OEJ67558.1"/>
    <property type="molecule type" value="Genomic_DNA"/>
</dbReference>
<comment type="caution">
    <text evidence="1">The sequence shown here is derived from an EMBL/GenBank/DDBJ whole genome shotgun (WGS) entry which is preliminary data.</text>
</comment>
<organism evidence="1 2">
    <name type="scientific">Magnetovibrio blakemorei</name>
    <dbReference type="NCBI Taxonomy" id="28181"/>
    <lineage>
        <taxon>Bacteria</taxon>
        <taxon>Pseudomonadati</taxon>
        <taxon>Pseudomonadota</taxon>
        <taxon>Alphaproteobacteria</taxon>
        <taxon>Rhodospirillales</taxon>
        <taxon>Magnetovibrionaceae</taxon>
        <taxon>Magnetovibrio</taxon>
    </lineage>
</organism>
<keyword evidence="2" id="KW-1185">Reference proteome</keyword>
<dbReference type="AlphaFoldDB" id="A0A1E5Q930"/>
<accession>A0A1E5Q930</accession>
<dbReference type="Proteomes" id="UP000095347">
    <property type="component" value="Unassembled WGS sequence"/>
</dbReference>
<protein>
    <submittedName>
        <fullName evidence="1">Uncharacterized protein</fullName>
    </submittedName>
</protein>
<evidence type="ECO:0000313" key="2">
    <source>
        <dbReference type="Proteomes" id="UP000095347"/>
    </source>
</evidence>
<gene>
    <name evidence="1" type="ORF">BEN30_08990</name>
</gene>
<reference evidence="2" key="1">
    <citation type="submission" date="2016-07" db="EMBL/GenBank/DDBJ databases">
        <authorList>
            <person name="Florea S."/>
            <person name="Webb J.S."/>
            <person name="Jaromczyk J."/>
            <person name="Schardl C.L."/>
        </authorList>
    </citation>
    <scope>NUCLEOTIDE SEQUENCE [LARGE SCALE GENOMIC DNA]</scope>
    <source>
        <strain evidence="2">MV-1</strain>
    </source>
</reference>
<sequence length="60" mass="7070">MDETPKIFQAQEKASKALSKSRIMQGERRKGFPFFAAIVPYKPYMPRCKRSGLKFWMGWL</sequence>